<dbReference type="Proteomes" id="UP000028123">
    <property type="component" value="Unassembled WGS sequence"/>
</dbReference>
<proteinExistence type="predicted"/>
<protein>
    <recommendedName>
        <fullName evidence="1">Exodeoxyribonuclease X-like C-terminal domain-containing protein</fullName>
    </recommendedName>
</protein>
<dbReference type="Pfam" id="PF20600">
    <property type="entry name" value="ExoX-like_C"/>
    <property type="match status" value="1"/>
</dbReference>
<dbReference type="RefSeq" id="WP_036692244.1">
    <property type="nucleotide sequence ID" value="NZ_JNVM01000043.1"/>
</dbReference>
<evidence type="ECO:0000259" key="1">
    <source>
        <dbReference type="Pfam" id="PF20600"/>
    </source>
</evidence>
<dbReference type="AlphaFoldDB" id="A0A081NUL1"/>
<gene>
    <name evidence="2" type="ORF">ET33_27635</name>
</gene>
<reference evidence="2 3" key="1">
    <citation type="submission" date="2014-06" db="EMBL/GenBank/DDBJ databases">
        <title>Draft genome sequence of Paenibacillus sp. MSt1.</title>
        <authorList>
            <person name="Aw Y.K."/>
            <person name="Ong K.S."/>
            <person name="Gan H.M."/>
            <person name="Lee S.M."/>
        </authorList>
    </citation>
    <scope>NUCLEOTIDE SEQUENCE [LARGE SCALE GENOMIC DNA]</scope>
    <source>
        <strain evidence="2 3">MSt1</strain>
    </source>
</reference>
<dbReference type="EMBL" id="JNVM01000043">
    <property type="protein sequence ID" value="KEQ22134.1"/>
    <property type="molecule type" value="Genomic_DNA"/>
</dbReference>
<evidence type="ECO:0000313" key="3">
    <source>
        <dbReference type="Proteomes" id="UP000028123"/>
    </source>
</evidence>
<organism evidence="2 3">
    <name type="scientific">Paenibacillus tyrfis</name>
    <dbReference type="NCBI Taxonomy" id="1501230"/>
    <lineage>
        <taxon>Bacteria</taxon>
        <taxon>Bacillati</taxon>
        <taxon>Bacillota</taxon>
        <taxon>Bacilli</taxon>
        <taxon>Bacillales</taxon>
        <taxon>Paenibacillaceae</taxon>
        <taxon>Paenibacillus</taxon>
    </lineage>
</organism>
<evidence type="ECO:0000313" key="2">
    <source>
        <dbReference type="EMBL" id="KEQ22134.1"/>
    </source>
</evidence>
<accession>A0A081NUL1</accession>
<comment type="caution">
    <text evidence="2">The sequence shown here is derived from an EMBL/GenBank/DDBJ whole genome shotgun (WGS) entry which is preliminary data.</text>
</comment>
<keyword evidence="3" id="KW-1185">Reference proteome</keyword>
<dbReference type="InterPro" id="IPR046768">
    <property type="entry name" value="ExoX-like_C"/>
</dbReference>
<sequence length="173" mass="21151">MEMTITFGKYKGKTIEEVWLIHPSYFSWMRENRMTNKPEYQEFIETIPYKYPERFEWEIDIRSGYQCWKCKKTMQIFLMFNPEIENELRYGYPIISDLAYNKPRSLIPFAKEYGILLEERYSKVTESKYIMHICPHCKMHQGDNYVVEDNEQETKLIKKIKIIFDHGTWKEKN</sequence>
<feature type="domain" description="Exodeoxyribonuclease X-like C-terminal" evidence="1">
    <location>
        <begin position="5"/>
        <end position="32"/>
    </location>
</feature>
<dbReference type="OrthoDB" id="2610000at2"/>
<name>A0A081NUL1_9BACL</name>